<proteinExistence type="predicted"/>
<sequence length="91" mass="10738">MDLTELEKRLLCAIDLLSQENYASLSGTLVEETSVVQAVYHSLQEKANDVQKQLGDPLADIEREWDRFHRRARRMELNRRKRFSLMAWSKC</sequence>
<organism evidence="1 2">
    <name type="scientific">Peronosclerospora sorghi</name>
    <dbReference type="NCBI Taxonomy" id="230839"/>
    <lineage>
        <taxon>Eukaryota</taxon>
        <taxon>Sar</taxon>
        <taxon>Stramenopiles</taxon>
        <taxon>Oomycota</taxon>
        <taxon>Peronosporomycetes</taxon>
        <taxon>Peronosporales</taxon>
        <taxon>Peronosporaceae</taxon>
        <taxon>Peronosclerospora</taxon>
    </lineage>
</organism>
<protein>
    <submittedName>
        <fullName evidence="1">Uncharacterized protein</fullName>
    </submittedName>
</protein>
<dbReference type="EMBL" id="CM047587">
    <property type="protein sequence ID" value="KAI9907522.1"/>
    <property type="molecule type" value="Genomic_DNA"/>
</dbReference>
<comment type="caution">
    <text evidence="1">The sequence shown here is derived from an EMBL/GenBank/DDBJ whole genome shotgun (WGS) entry which is preliminary data.</text>
</comment>
<keyword evidence="2" id="KW-1185">Reference proteome</keyword>
<name>A0ACC0VM13_9STRA</name>
<dbReference type="Proteomes" id="UP001163321">
    <property type="component" value="Chromosome 8"/>
</dbReference>
<accession>A0ACC0VM13</accession>
<gene>
    <name evidence="1" type="ORF">PsorP6_003508</name>
</gene>
<reference evidence="1 2" key="1">
    <citation type="journal article" date="2022" name="bioRxiv">
        <title>The genome of the oomycete Peronosclerospora sorghi, a cosmopolitan pathogen of maize and sorghum, is inflated with dispersed pseudogenes.</title>
        <authorList>
            <person name="Fletcher K."/>
            <person name="Martin F."/>
            <person name="Isakeit T."/>
            <person name="Cavanaugh K."/>
            <person name="Magill C."/>
            <person name="Michelmore R."/>
        </authorList>
    </citation>
    <scope>NUCLEOTIDE SEQUENCE [LARGE SCALE GENOMIC DNA]</scope>
    <source>
        <strain evidence="1">P6</strain>
    </source>
</reference>
<evidence type="ECO:0000313" key="1">
    <source>
        <dbReference type="EMBL" id="KAI9907522.1"/>
    </source>
</evidence>
<evidence type="ECO:0000313" key="2">
    <source>
        <dbReference type="Proteomes" id="UP001163321"/>
    </source>
</evidence>